<dbReference type="EMBL" id="JXTC01000354">
    <property type="protein sequence ID" value="PON61627.1"/>
    <property type="molecule type" value="Genomic_DNA"/>
</dbReference>
<evidence type="ECO:0008006" key="3">
    <source>
        <dbReference type="Google" id="ProtNLM"/>
    </source>
</evidence>
<gene>
    <name evidence="1" type="ORF">TorRG33x02_281190</name>
</gene>
<evidence type="ECO:0000313" key="1">
    <source>
        <dbReference type="EMBL" id="PON61627.1"/>
    </source>
</evidence>
<dbReference type="PANTHER" id="PTHR35046:SF18">
    <property type="entry name" value="RNA-DIRECTED DNA POLYMERASE"/>
    <property type="match status" value="1"/>
</dbReference>
<accession>A0A2P5CKP1</accession>
<proteinExistence type="predicted"/>
<comment type="caution">
    <text evidence="1">The sequence shown here is derived from an EMBL/GenBank/DDBJ whole genome shotgun (WGS) entry which is preliminary data.</text>
</comment>
<organism evidence="1 2">
    <name type="scientific">Trema orientale</name>
    <name type="common">Charcoal tree</name>
    <name type="synonym">Celtis orientalis</name>
    <dbReference type="NCBI Taxonomy" id="63057"/>
    <lineage>
        <taxon>Eukaryota</taxon>
        <taxon>Viridiplantae</taxon>
        <taxon>Streptophyta</taxon>
        <taxon>Embryophyta</taxon>
        <taxon>Tracheophyta</taxon>
        <taxon>Spermatophyta</taxon>
        <taxon>Magnoliopsida</taxon>
        <taxon>eudicotyledons</taxon>
        <taxon>Gunneridae</taxon>
        <taxon>Pentapetalae</taxon>
        <taxon>rosids</taxon>
        <taxon>fabids</taxon>
        <taxon>Rosales</taxon>
        <taxon>Cannabaceae</taxon>
        <taxon>Trema</taxon>
    </lineage>
</organism>
<reference evidence="2" key="1">
    <citation type="submission" date="2016-06" db="EMBL/GenBank/DDBJ databases">
        <title>Parallel loss of symbiosis genes in relatives of nitrogen-fixing non-legume Parasponia.</title>
        <authorList>
            <person name="Van Velzen R."/>
            <person name="Holmer R."/>
            <person name="Bu F."/>
            <person name="Rutten L."/>
            <person name="Van Zeijl A."/>
            <person name="Liu W."/>
            <person name="Santuari L."/>
            <person name="Cao Q."/>
            <person name="Sharma T."/>
            <person name="Shen D."/>
            <person name="Roswanjaya Y."/>
            <person name="Wardhani T."/>
            <person name="Kalhor M.S."/>
            <person name="Jansen J."/>
            <person name="Van den Hoogen J."/>
            <person name="Gungor B."/>
            <person name="Hartog M."/>
            <person name="Hontelez J."/>
            <person name="Verver J."/>
            <person name="Yang W.-C."/>
            <person name="Schijlen E."/>
            <person name="Repin R."/>
            <person name="Schilthuizen M."/>
            <person name="Schranz E."/>
            <person name="Heidstra R."/>
            <person name="Miyata K."/>
            <person name="Fedorova E."/>
            <person name="Kohlen W."/>
            <person name="Bisseling T."/>
            <person name="Smit S."/>
            <person name="Geurts R."/>
        </authorList>
    </citation>
    <scope>NUCLEOTIDE SEQUENCE [LARGE SCALE GENOMIC DNA]</scope>
    <source>
        <strain evidence="2">cv. RG33-2</strain>
    </source>
</reference>
<dbReference type="InterPro" id="IPR021109">
    <property type="entry name" value="Peptidase_aspartic_dom_sf"/>
</dbReference>
<dbReference type="Proteomes" id="UP000237000">
    <property type="component" value="Unassembled WGS sequence"/>
</dbReference>
<protein>
    <recommendedName>
        <fullName evidence="3">Aspartic peptidase domain containing protein</fullName>
    </recommendedName>
</protein>
<keyword evidence="2" id="KW-1185">Reference proteome</keyword>
<dbReference type="CDD" id="cd00303">
    <property type="entry name" value="retropepsin_like"/>
    <property type="match status" value="1"/>
</dbReference>
<dbReference type="OrthoDB" id="407598at2759"/>
<dbReference type="InParanoid" id="A0A2P5CKP1"/>
<evidence type="ECO:0000313" key="2">
    <source>
        <dbReference type="Proteomes" id="UP000237000"/>
    </source>
</evidence>
<dbReference type="PANTHER" id="PTHR35046">
    <property type="entry name" value="ZINC KNUCKLE (CCHC-TYPE) FAMILY PROTEIN"/>
    <property type="match status" value="1"/>
</dbReference>
<name>A0A2P5CKP1_TREOI</name>
<sequence>GIGHRQSDCPKNPRKGLSVDEIYDESDGEPIYDSEVIEDSVKNEEHMTGDVGPVLVVRRNYLTSYENDDEWLHNNIFQSMCTIRGKVCRFIIDSGICENMVAEEVVKKLEVPTQKHPKLYKLAWLKKSTDVTVSQRALISFSIRVTYKDEILYDVVSIDACHLLLGRPWQFNRHSVHDGRTNTYSFMFGEKKIALLPGKTTNTPTMTGDSTNLLTQAKFESKMVDSGVVFILVGKFIETGLAILNWIRTLIEEFQDVFPRELPDGLPPL</sequence>
<dbReference type="AlphaFoldDB" id="A0A2P5CKP1"/>
<feature type="non-terminal residue" evidence="1">
    <location>
        <position position="1"/>
    </location>
</feature>
<dbReference type="Gene3D" id="2.40.70.10">
    <property type="entry name" value="Acid Proteases"/>
    <property type="match status" value="1"/>
</dbReference>